<dbReference type="GO" id="GO:0016020">
    <property type="term" value="C:membrane"/>
    <property type="evidence" value="ECO:0007669"/>
    <property type="project" value="UniProtKB-SubCell"/>
</dbReference>
<feature type="transmembrane region" description="Helical" evidence="5">
    <location>
        <begin position="23"/>
        <end position="43"/>
    </location>
</feature>
<dbReference type="PANTHER" id="PTHR10924">
    <property type="entry name" value="MAJOR FACILITATOR SUPERFAMILY PROTEIN-RELATED"/>
    <property type="match status" value="1"/>
</dbReference>
<evidence type="ECO:0000256" key="5">
    <source>
        <dbReference type="SAM" id="Phobius"/>
    </source>
</evidence>
<keyword evidence="3 5" id="KW-1133">Transmembrane helix</keyword>
<gene>
    <name evidence="6" type="ORF">SVUK_LOCUS6109</name>
</gene>
<evidence type="ECO:0000256" key="2">
    <source>
        <dbReference type="ARBA" id="ARBA00022692"/>
    </source>
</evidence>
<evidence type="ECO:0000256" key="3">
    <source>
        <dbReference type="ARBA" id="ARBA00022989"/>
    </source>
</evidence>
<dbReference type="GO" id="GO:0020037">
    <property type="term" value="F:heme binding"/>
    <property type="evidence" value="ECO:0007669"/>
    <property type="project" value="TreeGrafter"/>
</dbReference>
<organism evidence="6 7">
    <name type="scientific">Strongylus vulgaris</name>
    <name type="common">Blood worm</name>
    <dbReference type="NCBI Taxonomy" id="40348"/>
    <lineage>
        <taxon>Eukaryota</taxon>
        <taxon>Metazoa</taxon>
        <taxon>Ecdysozoa</taxon>
        <taxon>Nematoda</taxon>
        <taxon>Chromadorea</taxon>
        <taxon>Rhabditida</taxon>
        <taxon>Rhabditina</taxon>
        <taxon>Rhabditomorpha</taxon>
        <taxon>Strongyloidea</taxon>
        <taxon>Strongylidae</taxon>
        <taxon>Strongylus</taxon>
    </lineage>
</organism>
<dbReference type="InterPro" id="IPR049680">
    <property type="entry name" value="FLVCR1-2_SLC49-like"/>
</dbReference>
<evidence type="ECO:0000256" key="4">
    <source>
        <dbReference type="ARBA" id="ARBA00023136"/>
    </source>
</evidence>
<dbReference type="EMBL" id="UYYB01018844">
    <property type="protein sequence ID" value="VDM71111.1"/>
    <property type="molecule type" value="Genomic_DNA"/>
</dbReference>
<dbReference type="AlphaFoldDB" id="A0A3P7ICZ4"/>
<accession>A0A3P7ICZ4</accession>
<sequence>MGVVNEVQMDKPDSEPRVYAKRWAILIMFIFLSASNGAQWIMYSVIAQIVSDFYGVR</sequence>
<evidence type="ECO:0000313" key="7">
    <source>
        <dbReference type="Proteomes" id="UP000270094"/>
    </source>
</evidence>
<evidence type="ECO:0008006" key="8">
    <source>
        <dbReference type="Google" id="ProtNLM"/>
    </source>
</evidence>
<evidence type="ECO:0000256" key="1">
    <source>
        <dbReference type="ARBA" id="ARBA00004141"/>
    </source>
</evidence>
<keyword evidence="4 5" id="KW-0472">Membrane</keyword>
<dbReference type="Proteomes" id="UP000270094">
    <property type="component" value="Unassembled WGS sequence"/>
</dbReference>
<dbReference type="GO" id="GO:0015232">
    <property type="term" value="F:heme transmembrane transporter activity"/>
    <property type="evidence" value="ECO:0007669"/>
    <property type="project" value="TreeGrafter"/>
</dbReference>
<keyword evidence="7" id="KW-1185">Reference proteome</keyword>
<reference evidence="6 7" key="1">
    <citation type="submission" date="2018-11" db="EMBL/GenBank/DDBJ databases">
        <authorList>
            <consortium name="Pathogen Informatics"/>
        </authorList>
    </citation>
    <scope>NUCLEOTIDE SEQUENCE [LARGE SCALE GENOMIC DNA]</scope>
</reference>
<proteinExistence type="predicted"/>
<name>A0A3P7ICZ4_STRVU</name>
<protein>
    <recommendedName>
        <fullName evidence="8">Major facilitator superfamily (MFS) profile domain-containing protein</fullName>
    </recommendedName>
</protein>
<comment type="subcellular location">
    <subcellularLocation>
        <location evidence="1">Membrane</location>
        <topology evidence="1">Multi-pass membrane protein</topology>
    </subcellularLocation>
</comment>
<dbReference type="PANTHER" id="PTHR10924:SF4">
    <property type="entry name" value="GH15861P"/>
    <property type="match status" value="1"/>
</dbReference>
<dbReference type="OrthoDB" id="422206at2759"/>
<dbReference type="GO" id="GO:0097037">
    <property type="term" value="P:heme export"/>
    <property type="evidence" value="ECO:0007669"/>
    <property type="project" value="TreeGrafter"/>
</dbReference>
<evidence type="ECO:0000313" key="6">
    <source>
        <dbReference type="EMBL" id="VDM71111.1"/>
    </source>
</evidence>
<keyword evidence="2 5" id="KW-0812">Transmembrane</keyword>